<proteinExistence type="predicted"/>
<name>A0A084JKL1_9FIRM</name>
<evidence type="ECO:0000313" key="3">
    <source>
        <dbReference type="Proteomes" id="UP000028525"/>
    </source>
</evidence>
<dbReference type="RefSeq" id="WP_038282767.1">
    <property type="nucleotide sequence ID" value="NZ_JPME01000018.1"/>
</dbReference>
<evidence type="ECO:0000313" key="2">
    <source>
        <dbReference type="EMBL" id="KEZ89495.1"/>
    </source>
</evidence>
<evidence type="ECO:0000256" key="1">
    <source>
        <dbReference type="SAM" id="MobiDB-lite"/>
    </source>
</evidence>
<protein>
    <submittedName>
        <fullName evidence="2">Uncharacterized protein</fullName>
    </submittedName>
</protein>
<dbReference type="AlphaFoldDB" id="A0A084JKL1"/>
<sequence>MNKIEKEEDKLRMLEKMRDFGWTTDTSENSPYEEVENEFNNMNTEKDAIESEWGPDEEE</sequence>
<dbReference type="EMBL" id="JPME01000018">
    <property type="protein sequence ID" value="KEZ89495.1"/>
    <property type="molecule type" value="Genomic_DNA"/>
</dbReference>
<accession>A0A084JKL1</accession>
<gene>
    <name evidence="2" type="ORF">IO98_16180</name>
</gene>
<dbReference type="Proteomes" id="UP000028525">
    <property type="component" value="Unassembled WGS sequence"/>
</dbReference>
<dbReference type="OrthoDB" id="9950120at2"/>
<organism evidence="2 3">
    <name type="scientific">Lacrimispora celerecrescens</name>
    <dbReference type="NCBI Taxonomy" id="29354"/>
    <lineage>
        <taxon>Bacteria</taxon>
        <taxon>Bacillati</taxon>
        <taxon>Bacillota</taxon>
        <taxon>Clostridia</taxon>
        <taxon>Lachnospirales</taxon>
        <taxon>Lachnospiraceae</taxon>
        <taxon>Lacrimispora</taxon>
    </lineage>
</organism>
<keyword evidence="3" id="KW-1185">Reference proteome</keyword>
<comment type="caution">
    <text evidence="2">The sequence shown here is derived from an EMBL/GenBank/DDBJ whole genome shotgun (WGS) entry which is preliminary data.</text>
</comment>
<feature type="region of interest" description="Disordered" evidence="1">
    <location>
        <begin position="22"/>
        <end position="59"/>
    </location>
</feature>
<reference evidence="2 3" key="1">
    <citation type="submission" date="2014-07" db="EMBL/GenBank/DDBJ databases">
        <title>Draft genome of Clostridium celerecrescens 152B isolated from sediments associated with methane hydrate from Krishna Godavari basin.</title>
        <authorList>
            <person name="Honkalas V.S."/>
            <person name="Dabir A.P."/>
            <person name="Arora P."/>
            <person name="Dhakephalkar P.K."/>
        </authorList>
    </citation>
    <scope>NUCLEOTIDE SEQUENCE [LARGE SCALE GENOMIC DNA]</scope>
    <source>
        <strain evidence="2 3">152B</strain>
    </source>
</reference>